<evidence type="ECO:0000256" key="4">
    <source>
        <dbReference type="ARBA" id="ARBA00023284"/>
    </source>
</evidence>
<evidence type="ECO:0000259" key="6">
    <source>
        <dbReference type="PROSITE" id="PS51352"/>
    </source>
</evidence>
<evidence type="ECO:0000313" key="12">
    <source>
        <dbReference type="Proteomes" id="UP000321891"/>
    </source>
</evidence>
<dbReference type="Proteomes" id="UP000196086">
    <property type="component" value="Unassembled WGS sequence"/>
</dbReference>
<dbReference type="Pfam" id="PF18312">
    <property type="entry name" value="ScsC_N"/>
    <property type="match status" value="1"/>
</dbReference>
<dbReference type="AlphaFoldDB" id="A0A1Z5YRC5"/>
<keyword evidence="3" id="KW-1015">Disulfide bond</keyword>
<keyword evidence="12" id="KW-1185">Reference proteome</keyword>
<dbReference type="EMBL" id="BJVU01000003">
    <property type="protein sequence ID" value="GEL58527.1"/>
    <property type="molecule type" value="Genomic_DNA"/>
</dbReference>
<organism evidence="9 11">
    <name type="scientific">Acetobacter cibinongensis</name>
    <dbReference type="NCBI Taxonomy" id="146475"/>
    <lineage>
        <taxon>Bacteria</taxon>
        <taxon>Pseudomonadati</taxon>
        <taxon>Pseudomonadota</taxon>
        <taxon>Alphaproteobacteria</taxon>
        <taxon>Acetobacterales</taxon>
        <taxon>Acetobacteraceae</taxon>
        <taxon>Acetobacter</taxon>
    </lineage>
</organism>
<evidence type="ECO:0000256" key="1">
    <source>
        <dbReference type="ARBA" id="ARBA00022729"/>
    </source>
</evidence>
<keyword evidence="1 5" id="KW-0732">Signal</keyword>
<dbReference type="InterPro" id="IPR013766">
    <property type="entry name" value="Thioredoxin_domain"/>
</dbReference>
<dbReference type="GO" id="GO:0016491">
    <property type="term" value="F:oxidoreductase activity"/>
    <property type="evidence" value="ECO:0007669"/>
    <property type="project" value="UniProtKB-KW"/>
</dbReference>
<evidence type="ECO:0000256" key="2">
    <source>
        <dbReference type="ARBA" id="ARBA00023002"/>
    </source>
</evidence>
<sequence>MKKLIPSSIRHYALAGASCLFLLGAGVAPSPATADTSFTPAQRAEIVSIMRNALKTDPSILSEAITALQTQATARKASSALDAVRRNHAQFGQSTTDVVLGNPQGKLEVVEFYDPRCPYCRKVLADLDTLVASEPDLKLVEKVIPVLGPNSVMDTQAILAASLQNAYVPFQKALMADAASPSTDRIRRVAKKVGLDADRLVTDMKSPKVTDMMRQNLDLARSIDLEGTPTFVFGDKEIIPGAASLDELKAALARLRKAG</sequence>
<dbReference type="CDD" id="cd03023">
    <property type="entry name" value="DsbA_Com1_like"/>
    <property type="match status" value="1"/>
</dbReference>
<proteinExistence type="predicted"/>
<dbReference type="PANTHER" id="PTHR13887:SF14">
    <property type="entry name" value="DISULFIDE BOND FORMATION PROTEIN D"/>
    <property type="match status" value="1"/>
</dbReference>
<dbReference type="SUPFAM" id="SSF52833">
    <property type="entry name" value="Thioredoxin-like"/>
    <property type="match status" value="1"/>
</dbReference>
<keyword evidence="2" id="KW-0560">Oxidoreductase</keyword>
<feature type="chain" id="PRO_5044568765" evidence="5">
    <location>
        <begin position="35"/>
        <end position="259"/>
    </location>
</feature>
<evidence type="ECO:0000313" key="11">
    <source>
        <dbReference type="Proteomes" id="UP000196086"/>
    </source>
</evidence>
<feature type="signal peptide" evidence="5">
    <location>
        <begin position="1"/>
        <end position="34"/>
    </location>
</feature>
<reference evidence="7 10" key="1">
    <citation type="submission" date="2012-11" db="EMBL/GenBank/DDBJ databases">
        <title>Whole genome sequence of Acetobacter cibinongensis 4H-1.</title>
        <authorList>
            <person name="Azuma Y."/>
            <person name="Higashiura N."/>
            <person name="Hirakawa H."/>
            <person name="Matsushita K."/>
        </authorList>
    </citation>
    <scope>NUCLEOTIDE SEQUENCE [LARGE SCALE GENOMIC DNA]</scope>
    <source>
        <strain evidence="7 10">4H-1</strain>
    </source>
</reference>
<dbReference type="Proteomes" id="UP000321891">
    <property type="component" value="Unassembled WGS sequence"/>
</dbReference>
<accession>A0A0D6N656</accession>
<evidence type="ECO:0000256" key="3">
    <source>
        <dbReference type="ARBA" id="ARBA00023157"/>
    </source>
</evidence>
<reference evidence="9 11" key="2">
    <citation type="submission" date="2014-06" db="EMBL/GenBank/DDBJ databases">
        <authorList>
            <person name="Ju J."/>
            <person name="Zhang J."/>
        </authorList>
    </citation>
    <scope>NUCLEOTIDE SEQUENCE [LARGE SCALE GENOMIC DNA]</scope>
    <source>
        <strain evidence="9 11">DsW_47</strain>
    </source>
</reference>
<feature type="domain" description="Thioredoxin" evidence="6">
    <location>
        <begin position="66"/>
        <end position="257"/>
    </location>
</feature>
<dbReference type="InterPro" id="IPR036249">
    <property type="entry name" value="Thioredoxin-like_sf"/>
</dbReference>
<evidence type="ECO:0000313" key="8">
    <source>
        <dbReference type="EMBL" id="GEL58527.1"/>
    </source>
</evidence>
<dbReference type="Pfam" id="PF01323">
    <property type="entry name" value="DSBA"/>
    <property type="match status" value="1"/>
</dbReference>
<keyword evidence="4" id="KW-0676">Redox-active center</keyword>
<evidence type="ECO:0000313" key="7">
    <source>
        <dbReference type="EMBL" id="GAN60976.1"/>
    </source>
</evidence>
<reference evidence="8 12" key="3">
    <citation type="submission" date="2019-07" db="EMBL/GenBank/DDBJ databases">
        <title>Whole genome shotgun sequence of Acetobacter cibinongensis NBRC 16605.</title>
        <authorList>
            <person name="Hosoyama A."/>
            <person name="Uohara A."/>
            <person name="Ohji S."/>
            <person name="Ichikawa N."/>
        </authorList>
    </citation>
    <scope>NUCLEOTIDE SEQUENCE [LARGE SCALE GENOMIC DNA]</scope>
    <source>
        <strain evidence="8 12">NBRC 16605</strain>
    </source>
</reference>
<dbReference type="RefSeq" id="WP_084597632.1">
    <property type="nucleotide sequence ID" value="NZ_BAMV01000017.1"/>
</dbReference>
<dbReference type="EMBL" id="JOMQ01000084">
    <property type="protein sequence ID" value="OUI98759.1"/>
    <property type="molecule type" value="Genomic_DNA"/>
</dbReference>
<evidence type="ECO:0000313" key="10">
    <source>
        <dbReference type="Proteomes" id="UP000032671"/>
    </source>
</evidence>
<evidence type="ECO:0000256" key="5">
    <source>
        <dbReference type="SAM" id="SignalP"/>
    </source>
</evidence>
<dbReference type="InterPro" id="IPR041205">
    <property type="entry name" value="ScsC_N"/>
</dbReference>
<dbReference type="InterPro" id="IPR001853">
    <property type="entry name" value="DSBA-like_thioredoxin_dom"/>
</dbReference>
<dbReference type="Gene3D" id="3.40.30.10">
    <property type="entry name" value="Glutaredoxin"/>
    <property type="match status" value="1"/>
</dbReference>
<dbReference type="STRING" id="1231339.Abci_017_160"/>
<dbReference type="OrthoDB" id="9780147at2"/>
<dbReference type="PANTHER" id="PTHR13887">
    <property type="entry name" value="GLUTATHIONE S-TRANSFERASE KAPPA"/>
    <property type="match status" value="1"/>
</dbReference>
<evidence type="ECO:0000313" key="9">
    <source>
        <dbReference type="EMBL" id="OUI98759.1"/>
    </source>
</evidence>
<name>A0A1Z5YRC5_9PROT</name>
<gene>
    <name evidence="8" type="primary">com1</name>
    <name evidence="7" type="ORF">Abci_017_160</name>
    <name evidence="8" type="ORF">ACI01nite_11290</name>
    <name evidence="9" type="ORF">HK14_15245</name>
</gene>
<dbReference type="EMBL" id="BAMV01000017">
    <property type="protein sequence ID" value="GAN60976.1"/>
    <property type="molecule type" value="Genomic_DNA"/>
</dbReference>
<dbReference type="Proteomes" id="UP000032671">
    <property type="component" value="Unassembled WGS sequence"/>
</dbReference>
<accession>A0A1Z5YRC5</accession>
<protein>
    <submittedName>
        <fullName evidence="7 9">Membrane protein</fullName>
    </submittedName>
</protein>
<comment type="caution">
    <text evidence="9">The sequence shown here is derived from an EMBL/GenBank/DDBJ whole genome shotgun (WGS) entry which is preliminary data.</text>
</comment>
<dbReference type="PROSITE" id="PS51352">
    <property type="entry name" value="THIOREDOXIN_2"/>
    <property type="match status" value="1"/>
</dbReference>